<keyword evidence="15 16" id="KW-0739">Sodium transport</keyword>
<evidence type="ECO:0000256" key="10">
    <source>
        <dbReference type="ARBA" id="ARBA00023027"/>
    </source>
</evidence>
<evidence type="ECO:0000256" key="15">
    <source>
        <dbReference type="ARBA" id="ARBA00023201"/>
    </source>
</evidence>
<keyword evidence="10 16" id="KW-0520">NAD</keyword>
<evidence type="ECO:0000256" key="8">
    <source>
        <dbReference type="ARBA" id="ARBA00022967"/>
    </source>
</evidence>
<keyword evidence="8 16" id="KW-1278">Translocase</keyword>
<dbReference type="Proteomes" id="UP001597013">
    <property type="component" value="Unassembled WGS sequence"/>
</dbReference>
<evidence type="ECO:0000256" key="9">
    <source>
        <dbReference type="ARBA" id="ARBA00022989"/>
    </source>
</evidence>
<evidence type="ECO:0000256" key="13">
    <source>
        <dbReference type="ARBA" id="ARBA00023075"/>
    </source>
</evidence>
<comment type="cofactor">
    <cofactor evidence="16 17">
        <name>FMN</name>
        <dbReference type="ChEBI" id="CHEBI:58210"/>
    </cofactor>
</comment>
<dbReference type="HAMAP" id="MF_00427">
    <property type="entry name" value="NqrC"/>
    <property type="match status" value="1"/>
</dbReference>
<protein>
    <recommendedName>
        <fullName evidence="16 17">Na(+)-translocating NADH-quinone reductase subunit C</fullName>
        <shortName evidence="16 17">Na(+)-NQR subunit C</shortName>
        <shortName evidence="16 17">Na(+)-translocating NQR subunit C</shortName>
        <ecNumber evidence="16 17">7.2.1.1</ecNumber>
    </recommendedName>
    <alternativeName>
        <fullName evidence="16 17">NQR complex subunit C</fullName>
    </alternativeName>
    <alternativeName>
        <fullName evidence="16 17">NQR-1 subunit C</fullName>
    </alternativeName>
</protein>
<dbReference type="SMART" id="SM00900">
    <property type="entry name" value="FMN_bind"/>
    <property type="match status" value="1"/>
</dbReference>
<comment type="similarity">
    <text evidence="16 17">Belongs to the NqrC family.</text>
</comment>
<keyword evidence="13 16" id="KW-0830">Ubiquinone</keyword>
<keyword evidence="1 16" id="KW-0813">Transport</keyword>
<comment type="subunit">
    <text evidence="16 17">Composed of six subunits; NqrA, NqrB, NqrC, NqrD, NqrE and NqrF.</text>
</comment>
<proteinExistence type="inferred from homology"/>
<keyword evidence="7 16" id="KW-0812">Transmembrane</keyword>
<evidence type="ECO:0000256" key="11">
    <source>
        <dbReference type="ARBA" id="ARBA00023053"/>
    </source>
</evidence>
<dbReference type="RefSeq" id="WP_386129665.1">
    <property type="nucleotide sequence ID" value="NZ_JBHTJL010000009.1"/>
</dbReference>
<keyword evidence="2 16" id="KW-1003">Cell membrane</keyword>
<dbReference type="PANTHER" id="PTHR37838">
    <property type="entry name" value="NA(+)-TRANSLOCATING NADH-QUINONE REDUCTASE SUBUNIT C"/>
    <property type="match status" value="1"/>
</dbReference>
<evidence type="ECO:0000259" key="18">
    <source>
        <dbReference type="SMART" id="SM00900"/>
    </source>
</evidence>
<sequence>MAVNTDKNSYTIIFAVAMVLVVGSLLAFTASVLKPNIDENQRIEKQQNILYAMGVNENEGTGDITFVSTDKVADDFSTNISKQIVLESKDGKIINEYTRDEFMNSEDADKGIEPYLIDIKKQQARAKEGKSRYLPLFVGQQNGEQVYVAPIYGKGLWDAIWGFVAVDKDMVVKGTFFDHKGETPGLGANIKQRYFMDDFYGERLLTEAGVFKGITVAKGNNDPKNEIKDDYEVDALAGATITGDGVSAMIKKDLKLYLPYFNNLKSKTN</sequence>
<dbReference type="InterPro" id="IPR010204">
    <property type="entry name" value="NqrC"/>
</dbReference>
<organism evidence="19 20">
    <name type="scientific">Winogradskyella litorisediminis</name>
    <dbReference type="NCBI Taxonomy" id="1156618"/>
    <lineage>
        <taxon>Bacteria</taxon>
        <taxon>Pseudomonadati</taxon>
        <taxon>Bacteroidota</taxon>
        <taxon>Flavobacteriia</taxon>
        <taxon>Flavobacteriales</taxon>
        <taxon>Flavobacteriaceae</taxon>
        <taxon>Winogradskyella</taxon>
    </lineage>
</organism>
<name>A0ABW3N6R7_9FLAO</name>
<evidence type="ECO:0000256" key="5">
    <source>
        <dbReference type="ARBA" id="ARBA00022630"/>
    </source>
</evidence>
<comment type="catalytic activity">
    <reaction evidence="16 17">
        <text>a ubiquinone + n Na(+)(in) + NADH + H(+) = a ubiquinol + n Na(+)(out) + NAD(+)</text>
        <dbReference type="Rhea" id="RHEA:47748"/>
        <dbReference type="Rhea" id="RHEA-COMP:9565"/>
        <dbReference type="Rhea" id="RHEA-COMP:9566"/>
        <dbReference type="ChEBI" id="CHEBI:15378"/>
        <dbReference type="ChEBI" id="CHEBI:16389"/>
        <dbReference type="ChEBI" id="CHEBI:17976"/>
        <dbReference type="ChEBI" id="CHEBI:29101"/>
        <dbReference type="ChEBI" id="CHEBI:57540"/>
        <dbReference type="ChEBI" id="CHEBI:57945"/>
        <dbReference type="EC" id="7.2.1.1"/>
    </reaction>
</comment>
<evidence type="ECO:0000256" key="17">
    <source>
        <dbReference type="PIRNR" id="PIRNR009437"/>
    </source>
</evidence>
<keyword evidence="9 16" id="KW-1133">Transmembrane helix</keyword>
<dbReference type="NCBIfam" id="TIGR01938">
    <property type="entry name" value="nqrC"/>
    <property type="match status" value="1"/>
</dbReference>
<feature type="modified residue" description="FMN phosphoryl threonine" evidence="16">
    <location>
        <position position="240"/>
    </location>
</feature>
<evidence type="ECO:0000256" key="14">
    <source>
        <dbReference type="ARBA" id="ARBA00023136"/>
    </source>
</evidence>
<evidence type="ECO:0000256" key="1">
    <source>
        <dbReference type="ARBA" id="ARBA00022448"/>
    </source>
</evidence>
<comment type="subcellular location">
    <subcellularLocation>
        <location evidence="16">Cell membrane</location>
        <topology evidence="16">Single-pass membrane protein</topology>
    </subcellularLocation>
</comment>
<evidence type="ECO:0000256" key="3">
    <source>
        <dbReference type="ARBA" id="ARBA00022519"/>
    </source>
</evidence>
<dbReference type="NCBIfam" id="NF003753">
    <property type="entry name" value="PRK05346.2-4"/>
    <property type="match status" value="1"/>
</dbReference>
<evidence type="ECO:0000256" key="12">
    <source>
        <dbReference type="ARBA" id="ARBA00023065"/>
    </source>
</evidence>
<keyword evidence="3" id="KW-0997">Cell inner membrane</keyword>
<keyword evidence="14 16" id="KW-0472">Membrane</keyword>
<keyword evidence="12 16" id="KW-0406">Ion transport</keyword>
<keyword evidence="5 16" id="KW-0285">Flavoprotein</keyword>
<evidence type="ECO:0000313" key="19">
    <source>
        <dbReference type="EMBL" id="MFD1063162.1"/>
    </source>
</evidence>
<dbReference type="EMBL" id="JBHTJL010000009">
    <property type="protein sequence ID" value="MFD1063162.1"/>
    <property type="molecule type" value="Genomic_DNA"/>
</dbReference>
<evidence type="ECO:0000256" key="2">
    <source>
        <dbReference type="ARBA" id="ARBA00022475"/>
    </source>
</evidence>
<comment type="function">
    <text evidence="16">NQR complex catalyzes the reduction of ubiquinone-1 to ubiquinol by two successive reactions, coupled with the transport of Na(+) ions from the cytoplasm to the periplasm. NqrA to NqrE are probably involved in the second step, the conversion of ubisemiquinone to ubiquinol.</text>
</comment>
<evidence type="ECO:0000313" key="20">
    <source>
        <dbReference type="Proteomes" id="UP001597013"/>
    </source>
</evidence>
<dbReference type="PANTHER" id="PTHR37838:SF1">
    <property type="entry name" value="NA(+)-TRANSLOCATING NADH-QUINONE REDUCTASE SUBUNIT C"/>
    <property type="match status" value="1"/>
</dbReference>
<reference evidence="20" key="1">
    <citation type="journal article" date="2019" name="Int. J. Syst. Evol. Microbiol.">
        <title>The Global Catalogue of Microorganisms (GCM) 10K type strain sequencing project: providing services to taxonomists for standard genome sequencing and annotation.</title>
        <authorList>
            <consortium name="The Broad Institute Genomics Platform"/>
            <consortium name="The Broad Institute Genome Sequencing Center for Infectious Disease"/>
            <person name="Wu L."/>
            <person name="Ma J."/>
        </authorList>
    </citation>
    <scope>NUCLEOTIDE SEQUENCE [LARGE SCALE GENOMIC DNA]</scope>
    <source>
        <strain evidence="20">CCUG 62215</strain>
    </source>
</reference>
<dbReference type="Pfam" id="PF04205">
    <property type="entry name" value="FMN_bind"/>
    <property type="match status" value="1"/>
</dbReference>
<comment type="caution">
    <text evidence="19">The sequence shown here is derived from an EMBL/GenBank/DDBJ whole genome shotgun (WGS) entry which is preliminary data.</text>
</comment>
<gene>
    <name evidence="16" type="primary">nqrC</name>
    <name evidence="19" type="ORF">ACFQ1Q_07875</name>
</gene>
<keyword evidence="4 16" id="KW-0597">Phosphoprotein</keyword>
<comment type="caution">
    <text evidence="16">Lacks conserved residue(s) required for the propagation of feature annotation.</text>
</comment>
<keyword evidence="11 16" id="KW-0915">Sodium</keyword>
<dbReference type="EC" id="7.2.1.1" evidence="16 17"/>
<evidence type="ECO:0000256" key="6">
    <source>
        <dbReference type="ARBA" id="ARBA00022643"/>
    </source>
</evidence>
<evidence type="ECO:0000256" key="4">
    <source>
        <dbReference type="ARBA" id="ARBA00022553"/>
    </source>
</evidence>
<dbReference type="InterPro" id="IPR007329">
    <property type="entry name" value="FMN-bd"/>
</dbReference>
<keyword evidence="20" id="KW-1185">Reference proteome</keyword>
<feature type="domain" description="FMN-binding" evidence="18">
    <location>
        <begin position="155"/>
        <end position="257"/>
    </location>
</feature>
<evidence type="ECO:0000256" key="7">
    <source>
        <dbReference type="ARBA" id="ARBA00022692"/>
    </source>
</evidence>
<feature type="transmembrane region" description="Helical" evidence="16">
    <location>
        <begin position="12"/>
        <end position="33"/>
    </location>
</feature>
<accession>A0ABW3N6R7</accession>
<evidence type="ECO:0000256" key="16">
    <source>
        <dbReference type="HAMAP-Rule" id="MF_00427"/>
    </source>
</evidence>
<keyword evidence="6 16" id="KW-0288">FMN</keyword>
<dbReference type="PIRSF" id="PIRSF009437">
    <property type="entry name" value="NQR-1_subunit_C"/>
    <property type="match status" value="1"/>
</dbReference>